<keyword evidence="8" id="KW-0902">Two-component regulatory system</keyword>
<dbReference type="SUPFAM" id="SSF52172">
    <property type="entry name" value="CheY-like"/>
    <property type="match status" value="1"/>
</dbReference>
<dbReference type="InterPro" id="IPR018062">
    <property type="entry name" value="HTH_AraC-typ_CS"/>
</dbReference>
<dbReference type="Pfam" id="PF00512">
    <property type="entry name" value="HisKA"/>
    <property type="match status" value="1"/>
</dbReference>
<evidence type="ECO:0000256" key="8">
    <source>
        <dbReference type="ARBA" id="ARBA00023012"/>
    </source>
</evidence>
<evidence type="ECO:0000259" key="15">
    <source>
        <dbReference type="PROSITE" id="PS50109"/>
    </source>
</evidence>
<gene>
    <name evidence="17" type="ORF">DZC72_03555</name>
</gene>
<feature type="region of interest" description="Disordered" evidence="13">
    <location>
        <begin position="1056"/>
        <end position="1078"/>
    </location>
</feature>
<dbReference type="EMBL" id="QUSX01000001">
    <property type="protein sequence ID" value="RRQ49679.1"/>
    <property type="molecule type" value="Genomic_DNA"/>
</dbReference>
<proteinExistence type="predicted"/>
<dbReference type="SUPFAM" id="SSF46689">
    <property type="entry name" value="Homeodomain-like"/>
    <property type="match status" value="1"/>
</dbReference>
<dbReference type="InterPro" id="IPR036890">
    <property type="entry name" value="HATPase_C_sf"/>
</dbReference>
<evidence type="ECO:0000256" key="5">
    <source>
        <dbReference type="ARBA" id="ARBA00022741"/>
    </source>
</evidence>
<dbReference type="PROSITE" id="PS00041">
    <property type="entry name" value="HTH_ARAC_FAMILY_1"/>
    <property type="match status" value="1"/>
</dbReference>
<dbReference type="InterPro" id="IPR015943">
    <property type="entry name" value="WD40/YVTN_repeat-like_dom_sf"/>
</dbReference>
<dbReference type="PANTHER" id="PTHR43547">
    <property type="entry name" value="TWO-COMPONENT HISTIDINE KINASE"/>
    <property type="match status" value="1"/>
</dbReference>
<dbReference type="EC" id="2.7.13.3" evidence="2"/>
<dbReference type="SMART" id="SM00448">
    <property type="entry name" value="REC"/>
    <property type="match status" value="1"/>
</dbReference>
<comment type="caution">
    <text evidence="17">The sequence shown here is derived from an EMBL/GenBank/DDBJ whole genome shotgun (WGS) entry which is preliminary data.</text>
</comment>
<evidence type="ECO:0000256" key="11">
    <source>
        <dbReference type="ARBA" id="ARBA00023163"/>
    </source>
</evidence>
<dbReference type="InterPro" id="IPR036097">
    <property type="entry name" value="HisK_dim/P_sf"/>
</dbReference>
<dbReference type="PROSITE" id="PS01124">
    <property type="entry name" value="HTH_ARAC_FAMILY_2"/>
    <property type="match status" value="1"/>
</dbReference>
<evidence type="ECO:0000256" key="4">
    <source>
        <dbReference type="ARBA" id="ARBA00022679"/>
    </source>
</evidence>
<feature type="modified residue" description="4-aspartylphosphate" evidence="12">
    <location>
        <position position="1136"/>
    </location>
</feature>
<dbReference type="GO" id="GO:0005524">
    <property type="term" value="F:ATP binding"/>
    <property type="evidence" value="ECO:0007669"/>
    <property type="project" value="UniProtKB-KW"/>
</dbReference>
<evidence type="ECO:0000259" key="16">
    <source>
        <dbReference type="PROSITE" id="PS50110"/>
    </source>
</evidence>
<evidence type="ECO:0000256" key="10">
    <source>
        <dbReference type="ARBA" id="ARBA00023125"/>
    </source>
</evidence>
<protein>
    <recommendedName>
        <fullName evidence="2">histidine kinase</fullName>
        <ecNumber evidence="2">2.7.13.3</ecNumber>
    </recommendedName>
</protein>
<dbReference type="InterPro" id="IPR013783">
    <property type="entry name" value="Ig-like_fold"/>
</dbReference>
<feature type="domain" description="Response regulatory" evidence="16">
    <location>
        <begin position="1088"/>
        <end position="1203"/>
    </location>
</feature>
<dbReference type="InterPro" id="IPR003661">
    <property type="entry name" value="HisK_dim/P_dom"/>
</dbReference>
<name>A0A426RL70_9FLAO</name>
<feature type="compositionally biased region" description="Polar residues" evidence="13">
    <location>
        <begin position="1056"/>
        <end position="1072"/>
    </location>
</feature>
<dbReference type="Pfam" id="PF02518">
    <property type="entry name" value="HATPase_c"/>
    <property type="match status" value="1"/>
</dbReference>
<dbReference type="InterPro" id="IPR004358">
    <property type="entry name" value="Sig_transdc_His_kin-like_C"/>
</dbReference>
<dbReference type="Pfam" id="PF12833">
    <property type="entry name" value="HTH_18"/>
    <property type="match status" value="1"/>
</dbReference>
<dbReference type="InterPro" id="IPR001789">
    <property type="entry name" value="Sig_transdc_resp-reg_receiver"/>
</dbReference>
<dbReference type="SMART" id="SM00342">
    <property type="entry name" value="HTH_ARAC"/>
    <property type="match status" value="1"/>
</dbReference>
<dbReference type="Gene3D" id="3.40.50.2300">
    <property type="match status" value="1"/>
</dbReference>
<dbReference type="GO" id="GO:0003700">
    <property type="term" value="F:DNA-binding transcription factor activity"/>
    <property type="evidence" value="ECO:0007669"/>
    <property type="project" value="InterPro"/>
</dbReference>
<dbReference type="Pfam" id="PF00072">
    <property type="entry name" value="Response_reg"/>
    <property type="match status" value="1"/>
</dbReference>
<dbReference type="PRINTS" id="PR00344">
    <property type="entry name" value="BCTRLSENSOR"/>
</dbReference>
<dbReference type="RefSeq" id="WP_125221498.1">
    <property type="nucleotide sequence ID" value="NZ_QUSX01000001.1"/>
</dbReference>
<evidence type="ECO:0000256" key="9">
    <source>
        <dbReference type="ARBA" id="ARBA00023015"/>
    </source>
</evidence>
<evidence type="ECO:0000256" key="12">
    <source>
        <dbReference type="PROSITE-ProRule" id="PRU00169"/>
    </source>
</evidence>
<keyword evidence="9" id="KW-0805">Transcription regulation</keyword>
<organism evidence="17 18">
    <name type="scientific">Maribacter algicola</name>
    <dbReference type="NCBI Taxonomy" id="2498892"/>
    <lineage>
        <taxon>Bacteria</taxon>
        <taxon>Pseudomonadati</taxon>
        <taxon>Bacteroidota</taxon>
        <taxon>Flavobacteriia</taxon>
        <taxon>Flavobacteriales</taxon>
        <taxon>Flavobacteriaceae</taxon>
        <taxon>Maribacter</taxon>
    </lineage>
</organism>
<keyword evidence="6" id="KW-0418">Kinase</keyword>
<evidence type="ECO:0000313" key="17">
    <source>
        <dbReference type="EMBL" id="RRQ49679.1"/>
    </source>
</evidence>
<evidence type="ECO:0000256" key="3">
    <source>
        <dbReference type="ARBA" id="ARBA00022553"/>
    </source>
</evidence>
<comment type="catalytic activity">
    <reaction evidence="1">
        <text>ATP + protein L-histidine = ADP + protein N-phospho-L-histidine.</text>
        <dbReference type="EC" id="2.7.13.3"/>
    </reaction>
</comment>
<dbReference type="SUPFAM" id="SSF63829">
    <property type="entry name" value="Calcium-dependent phosphotriesterase"/>
    <property type="match status" value="3"/>
</dbReference>
<keyword evidence="10" id="KW-0238">DNA-binding</keyword>
<dbReference type="InterPro" id="IPR005467">
    <property type="entry name" value="His_kinase_dom"/>
</dbReference>
<dbReference type="InterPro" id="IPR009057">
    <property type="entry name" value="Homeodomain-like_sf"/>
</dbReference>
<reference evidence="18" key="1">
    <citation type="submission" date="2018-08" db="EMBL/GenBank/DDBJ databases">
        <authorList>
            <person name="Khan S.A."/>
            <person name="J S.E."/>
        </authorList>
    </citation>
    <scope>NUCLEOTIDE SEQUENCE [LARGE SCALE GENOMIC DNA]</scope>
    <source>
        <strain evidence="18">PoM-212</strain>
    </source>
</reference>
<evidence type="ECO:0000256" key="7">
    <source>
        <dbReference type="ARBA" id="ARBA00022840"/>
    </source>
</evidence>
<evidence type="ECO:0000313" key="18">
    <source>
        <dbReference type="Proteomes" id="UP000286990"/>
    </source>
</evidence>
<dbReference type="Proteomes" id="UP000286990">
    <property type="component" value="Unassembled WGS sequence"/>
</dbReference>
<dbReference type="Gene3D" id="1.10.287.130">
    <property type="match status" value="1"/>
</dbReference>
<dbReference type="OrthoDB" id="358279at2"/>
<dbReference type="CDD" id="cd00075">
    <property type="entry name" value="HATPase"/>
    <property type="match status" value="1"/>
</dbReference>
<dbReference type="InterPro" id="IPR018060">
    <property type="entry name" value="HTH_AraC"/>
</dbReference>
<feature type="domain" description="HTH araC/xylS-type" evidence="14">
    <location>
        <begin position="1236"/>
        <end position="1334"/>
    </location>
</feature>
<dbReference type="Pfam" id="PF07494">
    <property type="entry name" value="Reg_prop"/>
    <property type="match status" value="4"/>
</dbReference>
<evidence type="ECO:0000259" key="14">
    <source>
        <dbReference type="PROSITE" id="PS01124"/>
    </source>
</evidence>
<keyword evidence="3 12" id="KW-0597">Phosphoprotein</keyword>
<evidence type="ECO:0000256" key="1">
    <source>
        <dbReference type="ARBA" id="ARBA00000085"/>
    </source>
</evidence>
<dbReference type="SMART" id="SM00388">
    <property type="entry name" value="HisKA"/>
    <property type="match status" value="1"/>
</dbReference>
<keyword evidence="18" id="KW-1185">Reference proteome</keyword>
<dbReference type="GO" id="GO:0043565">
    <property type="term" value="F:sequence-specific DNA binding"/>
    <property type="evidence" value="ECO:0007669"/>
    <property type="project" value="InterPro"/>
</dbReference>
<keyword evidence="5" id="KW-0547">Nucleotide-binding</keyword>
<evidence type="ECO:0000256" key="2">
    <source>
        <dbReference type="ARBA" id="ARBA00012438"/>
    </source>
</evidence>
<keyword evidence="11" id="KW-0804">Transcription</keyword>
<dbReference type="InterPro" id="IPR011110">
    <property type="entry name" value="Reg_prop"/>
</dbReference>
<keyword evidence="7" id="KW-0067">ATP-binding</keyword>
<accession>A0A426RL70</accession>
<dbReference type="PROSITE" id="PS50110">
    <property type="entry name" value="RESPONSE_REGULATORY"/>
    <property type="match status" value="1"/>
</dbReference>
<dbReference type="SMART" id="SM00387">
    <property type="entry name" value="HATPase_c"/>
    <property type="match status" value="1"/>
</dbReference>
<reference evidence="18" key="2">
    <citation type="submission" date="2018-12" db="EMBL/GenBank/DDBJ databases">
        <title>Maribacter lutimaris sp. nov., isolated from marine sediment.</title>
        <authorList>
            <person name="Kim K.K."/>
        </authorList>
    </citation>
    <scope>NUCLEOTIDE SEQUENCE [LARGE SCALE GENOMIC DNA]</scope>
    <source>
        <strain evidence="18">PoM-212</strain>
    </source>
</reference>
<dbReference type="Gene3D" id="2.60.40.10">
    <property type="entry name" value="Immunoglobulins"/>
    <property type="match status" value="1"/>
</dbReference>
<dbReference type="Gene3D" id="2.130.10.10">
    <property type="entry name" value="YVTN repeat-like/Quinoprotein amine dehydrogenase"/>
    <property type="match status" value="3"/>
</dbReference>
<dbReference type="InterPro" id="IPR003594">
    <property type="entry name" value="HATPase_dom"/>
</dbReference>
<evidence type="ECO:0000256" key="6">
    <source>
        <dbReference type="ARBA" id="ARBA00022777"/>
    </source>
</evidence>
<dbReference type="CDD" id="cd00082">
    <property type="entry name" value="HisKA"/>
    <property type="match status" value="1"/>
</dbReference>
<dbReference type="SUPFAM" id="SSF47384">
    <property type="entry name" value="Homodimeric domain of signal transducing histidine kinase"/>
    <property type="match status" value="1"/>
</dbReference>
<keyword evidence="4" id="KW-0808">Transferase</keyword>
<feature type="domain" description="Histidine kinase" evidence="15">
    <location>
        <begin position="833"/>
        <end position="1049"/>
    </location>
</feature>
<dbReference type="GO" id="GO:0000155">
    <property type="term" value="F:phosphorelay sensor kinase activity"/>
    <property type="evidence" value="ECO:0007669"/>
    <property type="project" value="InterPro"/>
</dbReference>
<dbReference type="Gene3D" id="3.30.565.10">
    <property type="entry name" value="Histidine kinase-like ATPase, C-terminal domain"/>
    <property type="match status" value="1"/>
</dbReference>
<dbReference type="PROSITE" id="PS50109">
    <property type="entry name" value="HIS_KIN"/>
    <property type="match status" value="1"/>
</dbReference>
<dbReference type="InterPro" id="IPR011006">
    <property type="entry name" value="CheY-like_superfamily"/>
</dbReference>
<dbReference type="PANTHER" id="PTHR43547:SF2">
    <property type="entry name" value="HYBRID SIGNAL TRANSDUCTION HISTIDINE KINASE C"/>
    <property type="match status" value="1"/>
</dbReference>
<dbReference type="FunFam" id="3.30.565.10:FF:000037">
    <property type="entry name" value="Hybrid sensor histidine kinase/response regulator"/>
    <property type="match status" value="1"/>
</dbReference>
<evidence type="ECO:0000256" key="13">
    <source>
        <dbReference type="SAM" id="MobiDB-lite"/>
    </source>
</evidence>
<dbReference type="SUPFAM" id="SSF55874">
    <property type="entry name" value="ATPase domain of HSP90 chaperone/DNA topoisomerase II/histidine kinase"/>
    <property type="match status" value="1"/>
</dbReference>
<dbReference type="Gene3D" id="1.10.10.60">
    <property type="entry name" value="Homeodomain-like"/>
    <property type="match status" value="1"/>
</dbReference>
<sequence>MKRFGFYFLLLIGFQLGMAQDLFFQHYGLDEGLSQQTIRCISKTSDGFLWLGTQDGLNRFDGKNFKVYQHNENDPRSLSGNFINRLVESEDGTLWIATGGKGVCYYHPDTDTFQKAPLEDGNYITLALDNDGNVYTNSAQTGLTVLKREHNFAPEYFSALEKIITAIAIKGNTILLGTKSGHLLMGMVDKLDQLTIAKTTYPGSIEEIVPYENEWLLGTSRGLYLFNEALDTTTYLNIAEHDPTSKEVFFIESIYNTQNQLYLGTDNGFFILEGLDRESGRFASGKVYKGDLEDTNTITSNRVYDVLVQNDLIYIGTNNLDIASEGLNVFKTVNPDTKPALTNNYVFSILKDTDYLFVGTRKGINCIDQSGVVHVISKESTQQQLAYDVIRGMAKDDHNNLWVATTKGVSVISLNDFNPQKPKVISFFFDETDPKSLSNDNTRSIYKDPQGTMWVCTYGGGLNRFTGDLSQNIITFERYGMLNGERSISSDFVYNIVQDQKNRYWISSENGLNQMIFKEKDYQVPLFKTYFANGKEGELKNNSVLNTFLDSDGTLWVTTQSGIDKYDEQTDSFIHYGKEEGLGNDYVYNILEDADGKLWMSTNNGLFRFDKKNEKFIHFTVKDGLQSSEFNLGAHFNDQTNNVLYFGGINGFNSFYPRNVHLLDWQGNLSLTSLKIKDREVNPITHPQVLDLGFSKAKRITLDHDSFPCYIQFTDFDYRPNKNTQYHYSLDDREWNALAYSNELQLLQLPKGKHTLKIQGSSRDGFWQKDPLELEIAVIPPWYNSNLAYCLYALLLLGTGYTMYRFRLRQKMAFQEAKRLKELDDIKSRLITNITHEFRTPLTVILGYLNTLNYEFAGRPKMKLPLNAIEQNSKNLLKLVNEMLDLAKLETGNLTLNMTPLNLAAFTHYIVQSFSSLAQKNNIQLKFFKADDSIVAKVDSEKMRQILYNLISNALKFSEQGSTVKILVATEGDWATVTIQDQGMGIPKDELPHIFDRFYRSPKTSTTTSGTGIGLSLTKELIHLMDGTIEVDSIENIGTTFKVKLPLSNLSPITKGYNSEENQNTVSGQMGQDAQREKEIGKVKNAHTVLVVEDNTDISAYIASTLDSHYQLLFAYNGQEGLEMAKREIPDIILTDVMMPLMDGYEMTKRLQEDAVTDHIPIIMLTAKSMGEDVLDGLKSGADAYLAKPFNEAELKLRISNLIDKRNRLQTKYQKTVLNPSKKSSAKSDRNQRFLNKAIELIQNNLDNAQYDSEQLAKDMAMSDSQLYRKLKAITDRSTAIFIRHVRLEKAKELLQNSDKTVAEVAFETGFNDPNWFSKAFREEFGQSPSQFRN</sequence>